<sequence>MLNVPHCLHARLLRVAAAAALALPVAAQARPPVHCIRQPIVMSAPGKPFAIYSRDGDLLYRDVSDENGVVNFAGRALPDGAGIIFDPDGNQFYPERICREGS</sequence>
<dbReference type="RefSeq" id="WP_059616151.1">
    <property type="nucleotide sequence ID" value="NZ_LOTK01000001.1"/>
</dbReference>
<name>A0A102KNZ8_9BURK</name>
<protein>
    <submittedName>
        <fullName evidence="1">Uncharacterized protein</fullName>
    </submittedName>
</protein>
<comment type="caution">
    <text evidence="1">The sequence shown here is derived from an EMBL/GenBank/DDBJ whole genome shotgun (WGS) entry which is preliminary data.</text>
</comment>
<dbReference type="Proteomes" id="UP000065521">
    <property type="component" value="Unassembled WGS sequence"/>
</dbReference>
<accession>A0A102KNZ8</accession>
<evidence type="ECO:0000313" key="1">
    <source>
        <dbReference type="EMBL" id="KUZ91504.1"/>
    </source>
</evidence>
<evidence type="ECO:0000313" key="2">
    <source>
        <dbReference type="Proteomes" id="UP000065521"/>
    </source>
</evidence>
<reference evidence="1 2" key="1">
    <citation type="submission" date="2015-11" db="EMBL/GenBank/DDBJ databases">
        <title>Expanding the genomic diversity of Burkholderia species for the development of highly accurate diagnostics.</title>
        <authorList>
            <person name="Sahl J."/>
            <person name="Keim P."/>
            <person name="Wagner D."/>
        </authorList>
    </citation>
    <scope>NUCLEOTIDE SEQUENCE [LARGE SCALE GENOMIC DNA]</scope>
    <source>
        <strain evidence="1 2">RF32-BP4</strain>
    </source>
</reference>
<organism evidence="1 2">
    <name type="scientific">Burkholderia ubonensis</name>
    <dbReference type="NCBI Taxonomy" id="101571"/>
    <lineage>
        <taxon>Bacteria</taxon>
        <taxon>Pseudomonadati</taxon>
        <taxon>Pseudomonadota</taxon>
        <taxon>Betaproteobacteria</taxon>
        <taxon>Burkholderiales</taxon>
        <taxon>Burkholderiaceae</taxon>
        <taxon>Burkholderia</taxon>
        <taxon>Burkholderia cepacia complex</taxon>
    </lineage>
</organism>
<dbReference type="AlphaFoldDB" id="A0A102KNZ8"/>
<gene>
    <name evidence="1" type="ORF">WI38_12145</name>
</gene>
<proteinExistence type="predicted"/>
<dbReference type="EMBL" id="LOTN01000024">
    <property type="protein sequence ID" value="KUZ91504.1"/>
    <property type="molecule type" value="Genomic_DNA"/>
</dbReference>